<proteinExistence type="predicted"/>
<sequence>MRASELQIADLVFIRGNRLLDLPVKMFTQSKYTHVAGYCGTGLVIEAQGLRETGFEALSTYKGVVDVYRHPHLTQTQKQDIMAFVHKEVGGRYDYLLLGWEAVRHVFGVFLPHLKTKRRICSTLWADAYKSAGVNLCPQHTYPTPSDLTKSTYLKKVGTY</sequence>
<dbReference type="InterPro" id="IPR038765">
    <property type="entry name" value="Papain-like_cys_pep_sf"/>
</dbReference>
<evidence type="ECO:0000313" key="1">
    <source>
        <dbReference type="EMBL" id="WAH40548.1"/>
    </source>
</evidence>
<organism evidence="1 2">
    <name type="scientific">Alicyclobacillus fastidiosus</name>
    <dbReference type="NCBI Taxonomy" id="392011"/>
    <lineage>
        <taxon>Bacteria</taxon>
        <taxon>Bacillati</taxon>
        <taxon>Bacillota</taxon>
        <taxon>Bacilli</taxon>
        <taxon>Bacillales</taxon>
        <taxon>Alicyclobacillaceae</taxon>
        <taxon>Alicyclobacillus</taxon>
    </lineage>
</organism>
<name>A0ABY6ZDB6_9BACL</name>
<dbReference type="Proteomes" id="UP001164761">
    <property type="component" value="Chromosome"/>
</dbReference>
<keyword evidence="2" id="KW-1185">Reference proteome</keyword>
<accession>A0ABY6ZDB6</accession>
<dbReference type="Gene3D" id="3.90.1720.10">
    <property type="entry name" value="endopeptidase domain like (from Nostoc punctiforme)"/>
    <property type="match status" value="1"/>
</dbReference>
<dbReference type="RefSeq" id="WP_268004447.1">
    <property type="nucleotide sequence ID" value="NZ_BSUT01000001.1"/>
</dbReference>
<dbReference type="SUPFAM" id="SSF54001">
    <property type="entry name" value="Cysteine proteinases"/>
    <property type="match status" value="1"/>
</dbReference>
<reference evidence="1" key="1">
    <citation type="submission" date="2022-08" db="EMBL/GenBank/DDBJ databases">
        <title>Alicyclobacillus fastidiosus DSM 17978, complete genome.</title>
        <authorList>
            <person name="Wang Q."/>
            <person name="Cai R."/>
            <person name="Wang Z."/>
        </authorList>
    </citation>
    <scope>NUCLEOTIDE SEQUENCE</scope>
    <source>
        <strain evidence="1">DSM 17978</strain>
    </source>
</reference>
<gene>
    <name evidence="1" type="ORF">NZD89_19840</name>
</gene>
<dbReference type="EMBL" id="CP104067">
    <property type="protein sequence ID" value="WAH40548.1"/>
    <property type="molecule type" value="Genomic_DNA"/>
</dbReference>
<evidence type="ECO:0000313" key="2">
    <source>
        <dbReference type="Proteomes" id="UP001164761"/>
    </source>
</evidence>
<protein>
    <submittedName>
        <fullName evidence="1">Uncharacterized protein</fullName>
    </submittedName>
</protein>